<gene>
    <name evidence="1" type="ORF">KP79_PYT18381</name>
</gene>
<organism evidence="1 2">
    <name type="scientific">Mizuhopecten yessoensis</name>
    <name type="common">Japanese scallop</name>
    <name type="synonym">Patinopecten yessoensis</name>
    <dbReference type="NCBI Taxonomy" id="6573"/>
    <lineage>
        <taxon>Eukaryota</taxon>
        <taxon>Metazoa</taxon>
        <taxon>Spiralia</taxon>
        <taxon>Lophotrochozoa</taxon>
        <taxon>Mollusca</taxon>
        <taxon>Bivalvia</taxon>
        <taxon>Autobranchia</taxon>
        <taxon>Pteriomorphia</taxon>
        <taxon>Pectinida</taxon>
        <taxon>Pectinoidea</taxon>
        <taxon>Pectinidae</taxon>
        <taxon>Mizuhopecten</taxon>
    </lineage>
</organism>
<dbReference type="AlphaFoldDB" id="A0A210PLM0"/>
<sequence length="173" mass="19890">MDFQRAKFEPNGMSNQWAKEIFDNVDSKSLIQDMNVNDAPLRERRDSSEGENMKCEDRIGESTCHRMMLSKFYKHGGMPHIFCANPHNMVSCCRYCASAEAKALANRERRDLAYQGKGEYPEDGELEPCKEDKLSQSDCSHIVYSAFKGSKRKMCSSIHFGNVCCHSCKRYYK</sequence>
<proteinExistence type="predicted"/>
<comment type="caution">
    <text evidence="1">The sequence shown here is derived from an EMBL/GenBank/DDBJ whole genome shotgun (WGS) entry which is preliminary data.</text>
</comment>
<evidence type="ECO:0000313" key="2">
    <source>
        <dbReference type="Proteomes" id="UP000242188"/>
    </source>
</evidence>
<name>A0A210PLM0_MIZYE</name>
<dbReference type="Proteomes" id="UP000242188">
    <property type="component" value="Unassembled WGS sequence"/>
</dbReference>
<evidence type="ECO:0000313" key="1">
    <source>
        <dbReference type="EMBL" id="OWF37326.1"/>
    </source>
</evidence>
<accession>A0A210PLM0</accession>
<keyword evidence="2" id="KW-1185">Reference proteome</keyword>
<dbReference type="OrthoDB" id="10608884at2759"/>
<protein>
    <submittedName>
        <fullName evidence="1">Uncharacterized protein</fullName>
    </submittedName>
</protein>
<reference evidence="1 2" key="1">
    <citation type="journal article" date="2017" name="Nat. Ecol. Evol.">
        <title>Scallop genome provides insights into evolution of bilaterian karyotype and development.</title>
        <authorList>
            <person name="Wang S."/>
            <person name="Zhang J."/>
            <person name="Jiao W."/>
            <person name="Li J."/>
            <person name="Xun X."/>
            <person name="Sun Y."/>
            <person name="Guo X."/>
            <person name="Huan P."/>
            <person name="Dong B."/>
            <person name="Zhang L."/>
            <person name="Hu X."/>
            <person name="Sun X."/>
            <person name="Wang J."/>
            <person name="Zhao C."/>
            <person name="Wang Y."/>
            <person name="Wang D."/>
            <person name="Huang X."/>
            <person name="Wang R."/>
            <person name="Lv J."/>
            <person name="Li Y."/>
            <person name="Zhang Z."/>
            <person name="Liu B."/>
            <person name="Lu W."/>
            <person name="Hui Y."/>
            <person name="Liang J."/>
            <person name="Zhou Z."/>
            <person name="Hou R."/>
            <person name="Li X."/>
            <person name="Liu Y."/>
            <person name="Li H."/>
            <person name="Ning X."/>
            <person name="Lin Y."/>
            <person name="Zhao L."/>
            <person name="Xing Q."/>
            <person name="Dou J."/>
            <person name="Li Y."/>
            <person name="Mao J."/>
            <person name="Guo H."/>
            <person name="Dou H."/>
            <person name="Li T."/>
            <person name="Mu C."/>
            <person name="Jiang W."/>
            <person name="Fu Q."/>
            <person name="Fu X."/>
            <person name="Miao Y."/>
            <person name="Liu J."/>
            <person name="Yu Q."/>
            <person name="Li R."/>
            <person name="Liao H."/>
            <person name="Li X."/>
            <person name="Kong Y."/>
            <person name="Jiang Z."/>
            <person name="Chourrout D."/>
            <person name="Li R."/>
            <person name="Bao Z."/>
        </authorList>
    </citation>
    <scope>NUCLEOTIDE SEQUENCE [LARGE SCALE GENOMIC DNA]</scope>
    <source>
        <strain evidence="1 2">PY_sf001</strain>
    </source>
</reference>
<dbReference type="EMBL" id="NEDP02005591">
    <property type="protein sequence ID" value="OWF37326.1"/>
    <property type="molecule type" value="Genomic_DNA"/>
</dbReference>